<evidence type="ECO:0000256" key="1">
    <source>
        <dbReference type="SAM" id="MobiDB-lite"/>
    </source>
</evidence>
<reference evidence="3" key="1">
    <citation type="submission" date="2018-02" db="EMBL/GenBank/DDBJ databases">
        <authorList>
            <person name="Hausmann B."/>
        </authorList>
    </citation>
    <scope>NUCLEOTIDE SEQUENCE [LARGE SCALE GENOMIC DNA]</scope>
    <source>
        <strain evidence="3">Peat soil MAG SbA1</strain>
    </source>
</reference>
<organism evidence="2 3">
    <name type="scientific">Candidatus Sulfotelmatobacter kueseliae</name>
    <dbReference type="NCBI Taxonomy" id="2042962"/>
    <lineage>
        <taxon>Bacteria</taxon>
        <taxon>Pseudomonadati</taxon>
        <taxon>Acidobacteriota</taxon>
        <taxon>Terriglobia</taxon>
        <taxon>Terriglobales</taxon>
        <taxon>Candidatus Korobacteraceae</taxon>
        <taxon>Candidatus Sulfotelmatobacter</taxon>
    </lineage>
</organism>
<feature type="compositionally biased region" description="Basic and acidic residues" evidence="1">
    <location>
        <begin position="72"/>
        <end position="81"/>
    </location>
</feature>
<feature type="region of interest" description="Disordered" evidence="1">
    <location>
        <begin position="60"/>
        <end position="93"/>
    </location>
</feature>
<dbReference type="Proteomes" id="UP000238701">
    <property type="component" value="Unassembled WGS sequence"/>
</dbReference>
<evidence type="ECO:0000313" key="3">
    <source>
        <dbReference type="Proteomes" id="UP000238701"/>
    </source>
</evidence>
<protein>
    <submittedName>
        <fullName evidence="2">Uncharacterized protein</fullName>
    </submittedName>
</protein>
<sequence>MRVRGVPIHGCCCLLRSPFGQIPRITDTTTDTKALKLLKTKSLAERVGFEPTLPFRVNTLSKRAPSATRPSLRQDTREGTASKETLTQRAVAP</sequence>
<feature type="compositionally biased region" description="Polar residues" evidence="1">
    <location>
        <begin position="82"/>
        <end position="93"/>
    </location>
</feature>
<accession>A0A2U3L6P5</accession>
<name>A0A2U3L6P5_9BACT</name>
<dbReference type="EMBL" id="OMOD01000172">
    <property type="protein sequence ID" value="SPF47572.1"/>
    <property type="molecule type" value="Genomic_DNA"/>
</dbReference>
<proteinExistence type="predicted"/>
<gene>
    <name evidence="2" type="ORF">SBA1_750031</name>
</gene>
<dbReference type="AlphaFoldDB" id="A0A2U3L6P5"/>
<evidence type="ECO:0000313" key="2">
    <source>
        <dbReference type="EMBL" id="SPF47572.1"/>
    </source>
</evidence>